<dbReference type="AlphaFoldDB" id="A0A5S4EYT4"/>
<dbReference type="RefSeq" id="WP_138672927.1">
    <property type="nucleotide sequence ID" value="NZ_VCKY01000265.1"/>
</dbReference>
<accession>A0A5S4EYT4</accession>
<dbReference type="EMBL" id="VCKY01000265">
    <property type="protein sequence ID" value="TMR08871.1"/>
    <property type="molecule type" value="Genomic_DNA"/>
</dbReference>
<evidence type="ECO:0000313" key="3">
    <source>
        <dbReference type="Proteomes" id="UP000309128"/>
    </source>
</evidence>
<name>A0A5S4EYT4_9ACTN</name>
<evidence type="ECO:0000259" key="1">
    <source>
        <dbReference type="Pfam" id="PF00561"/>
    </source>
</evidence>
<dbReference type="Pfam" id="PF00561">
    <property type="entry name" value="Abhydrolase_1"/>
    <property type="match status" value="1"/>
</dbReference>
<reference evidence="2 3" key="1">
    <citation type="submission" date="2019-05" db="EMBL/GenBank/DDBJ databases">
        <title>Draft genome sequence of Nonomuraea turkmeniaca DSM 43926.</title>
        <authorList>
            <person name="Saricaoglu S."/>
            <person name="Isik K."/>
        </authorList>
    </citation>
    <scope>NUCLEOTIDE SEQUENCE [LARGE SCALE GENOMIC DNA]</scope>
    <source>
        <strain evidence="2 3">DSM 43926</strain>
    </source>
</reference>
<dbReference type="Gene3D" id="3.40.50.1820">
    <property type="entry name" value="alpha/beta hydrolase"/>
    <property type="match status" value="2"/>
</dbReference>
<dbReference type="GO" id="GO:0016787">
    <property type="term" value="F:hydrolase activity"/>
    <property type="evidence" value="ECO:0007669"/>
    <property type="project" value="UniProtKB-KW"/>
</dbReference>
<dbReference type="PRINTS" id="PR00111">
    <property type="entry name" value="ABHYDROLASE"/>
</dbReference>
<keyword evidence="2" id="KW-0378">Hydrolase</keyword>
<dbReference type="InterPro" id="IPR029058">
    <property type="entry name" value="AB_hydrolase_fold"/>
</dbReference>
<protein>
    <submittedName>
        <fullName evidence="2">Alpha/beta fold hydrolase</fullName>
    </submittedName>
</protein>
<gene>
    <name evidence="2" type="ORF">ETD86_45935</name>
</gene>
<dbReference type="SUPFAM" id="SSF53474">
    <property type="entry name" value="alpha/beta-Hydrolases"/>
    <property type="match status" value="1"/>
</dbReference>
<comment type="caution">
    <text evidence="2">The sequence shown here is derived from an EMBL/GenBank/DDBJ whole genome shotgun (WGS) entry which is preliminary data.</text>
</comment>
<dbReference type="GO" id="GO:0016020">
    <property type="term" value="C:membrane"/>
    <property type="evidence" value="ECO:0007669"/>
    <property type="project" value="TreeGrafter"/>
</dbReference>
<dbReference type="InterPro" id="IPR050266">
    <property type="entry name" value="AB_hydrolase_sf"/>
</dbReference>
<feature type="domain" description="AB hydrolase-1" evidence="1">
    <location>
        <begin position="23"/>
        <end position="126"/>
    </location>
</feature>
<sequence length="227" mass="24617">MIREAHVNGIKLVYREEGDPAAPPLLLIHGRTANHNDWNGITQHFAARHHVVVPDLRGHGASDYPGDYPVPDMAEDIAGLLDHLEVGRAAVIGHSLGGMVAYQLAMNHPARVERLVLEDVAPPLPFKDRPPLVEDDSTGFDWRMMHDTERQFLDPDPGWLEGLASITAPTLVISGGSASPFDAAATAARIPGARLVTIEAGHLVHATERRAFLQAVDDFMNDGLTTT</sequence>
<dbReference type="OrthoDB" id="9801162at2"/>
<dbReference type="PANTHER" id="PTHR43798:SF33">
    <property type="entry name" value="HYDROLASE, PUTATIVE (AFU_ORTHOLOGUE AFUA_2G14860)-RELATED"/>
    <property type="match status" value="1"/>
</dbReference>
<dbReference type="Proteomes" id="UP000309128">
    <property type="component" value="Unassembled WGS sequence"/>
</dbReference>
<organism evidence="2 3">
    <name type="scientific">Nonomuraea turkmeniaca</name>
    <dbReference type="NCBI Taxonomy" id="103838"/>
    <lineage>
        <taxon>Bacteria</taxon>
        <taxon>Bacillati</taxon>
        <taxon>Actinomycetota</taxon>
        <taxon>Actinomycetes</taxon>
        <taxon>Streptosporangiales</taxon>
        <taxon>Streptosporangiaceae</taxon>
        <taxon>Nonomuraea</taxon>
    </lineage>
</organism>
<evidence type="ECO:0000313" key="2">
    <source>
        <dbReference type="EMBL" id="TMR08871.1"/>
    </source>
</evidence>
<proteinExistence type="predicted"/>
<dbReference type="InterPro" id="IPR000073">
    <property type="entry name" value="AB_hydrolase_1"/>
</dbReference>
<keyword evidence="3" id="KW-1185">Reference proteome</keyword>
<dbReference type="PANTHER" id="PTHR43798">
    <property type="entry name" value="MONOACYLGLYCEROL LIPASE"/>
    <property type="match status" value="1"/>
</dbReference>